<proteinExistence type="predicted"/>
<sequence>MASPMSTSTPVPFPQPEGIRDPNASASPTDSPTGTRRHRTSTNASATSTSNRIRTASIKLMEANPPPGMWAATGATASKAPSLKDIRRGSFGSDGWNEETQRHRAGSRTSQDERIRAPRRTSAAVSPMEGTEPFPALTEEDMREQPSSEAPREAPSYSAKDKHAGAAVELRQTNSTEDKTSGSAARQPLTSTGEYANGYVPPPKLPWTRSFAIGMKSFGKWVMTPSGFLITLYGLNVVAWGGMLFLLLCNAAPAMCTPTCDDINSPRRKWVEYDSQILNALFCVTGFGLAPWRFRDLYWLAWWRIGGSKRSEIGIRRLAGINRGWFRLPGSERLPELADATTVDPEDPSVPIPAKSIPDPPPTGIRAPPTKGWKMDFVVWNNVWNTFFQVVLCFYMWHYNRIDRPSWATGLFVALGCGVAGIAGIMMWHEGKNVKKVEGVPMRRDFEATSADAEGNSTQNIPLVSSGATAKS</sequence>
<evidence type="ECO:0000256" key="1">
    <source>
        <dbReference type="SAM" id="MobiDB-lite"/>
    </source>
</evidence>
<feature type="region of interest" description="Disordered" evidence="1">
    <location>
        <begin position="1"/>
        <end position="197"/>
    </location>
</feature>
<gene>
    <name evidence="3" type="ORF">CC86DRAFT_29866</name>
</gene>
<dbReference type="OrthoDB" id="6407410at2759"/>
<reference evidence="3" key="1">
    <citation type="journal article" date="2020" name="Stud. Mycol.">
        <title>101 Dothideomycetes genomes: a test case for predicting lifestyles and emergence of pathogens.</title>
        <authorList>
            <person name="Haridas S."/>
            <person name="Albert R."/>
            <person name="Binder M."/>
            <person name="Bloem J."/>
            <person name="Labutti K."/>
            <person name="Salamov A."/>
            <person name="Andreopoulos B."/>
            <person name="Baker S."/>
            <person name="Barry K."/>
            <person name="Bills G."/>
            <person name="Bluhm B."/>
            <person name="Cannon C."/>
            <person name="Castanera R."/>
            <person name="Culley D."/>
            <person name="Daum C."/>
            <person name="Ezra D."/>
            <person name="Gonzalez J."/>
            <person name="Henrissat B."/>
            <person name="Kuo A."/>
            <person name="Liang C."/>
            <person name="Lipzen A."/>
            <person name="Lutzoni F."/>
            <person name="Magnuson J."/>
            <person name="Mondo S."/>
            <person name="Nolan M."/>
            <person name="Ohm R."/>
            <person name="Pangilinan J."/>
            <person name="Park H.-J."/>
            <person name="Ramirez L."/>
            <person name="Alfaro M."/>
            <person name="Sun H."/>
            <person name="Tritt A."/>
            <person name="Yoshinaga Y."/>
            <person name="Zwiers L.-H."/>
            <person name="Turgeon B."/>
            <person name="Goodwin S."/>
            <person name="Spatafora J."/>
            <person name="Crous P."/>
            <person name="Grigoriev I."/>
        </authorList>
    </citation>
    <scope>NUCLEOTIDE SEQUENCE</scope>
    <source>
        <strain evidence="3">CBS 113818</strain>
    </source>
</reference>
<dbReference type="AlphaFoldDB" id="A0A6A6ZZK8"/>
<accession>A0A6A6ZZK8</accession>
<feature type="transmembrane region" description="Helical" evidence="2">
    <location>
        <begin position="277"/>
        <end position="294"/>
    </location>
</feature>
<feature type="compositionally biased region" description="Basic and acidic residues" evidence="1">
    <location>
        <begin position="143"/>
        <end position="152"/>
    </location>
</feature>
<feature type="region of interest" description="Disordered" evidence="1">
    <location>
        <begin position="448"/>
        <end position="472"/>
    </location>
</feature>
<feature type="compositionally biased region" description="Polar residues" evidence="1">
    <location>
        <begin position="24"/>
        <end position="34"/>
    </location>
</feature>
<protein>
    <recommendedName>
        <fullName evidence="5">DUF2985 domain containing protein</fullName>
    </recommendedName>
</protein>
<keyword evidence="2" id="KW-1133">Transmembrane helix</keyword>
<evidence type="ECO:0008006" key="5">
    <source>
        <dbReference type="Google" id="ProtNLM"/>
    </source>
</evidence>
<name>A0A6A6ZZK8_9PLEO</name>
<keyword evidence="2" id="KW-0472">Membrane</keyword>
<feature type="transmembrane region" description="Helical" evidence="2">
    <location>
        <begin position="377"/>
        <end position="397"/>
    </location>
</feature>
<feature type="compositionally biased region" description="Polar residues" evidence="1">
    <location>
        <begin position="171"/>
        <end position="194"/>
    </location>
</feature>
<feature type="transmembrane region" description="Helical" evidence="2">
    <location>
        <begin position="226"/>
        <end position="248"/>
    </location>
</feature>
<keyword evidence="4" id="KW-1185">Reference proteome</keyword>
<keyword evidence="2" id="KW-0812">Transmembrane</keyword>
<dbReference type="PANTHER" id="PTHR35872">
    <property type="entry name" value="INTEGRAL MEMBRANE PROTEIN (AFU_ORTHOLOGUE AFUA_5G07110)"/>
    <property type="match status" value="1"/>
</dbReference>
<evidence type="ECO:0000256" key="2">
    <source>
        <dbReference type="SAM" id="Phobius"/>
    </source>
</evidence>
<feature type="compositionally biased region" description="Polar residues" evidence="1">
    <location>
        <begin position="1"/>
        <end position="10"/>
    </location>
</feature>
<feature type="compositionally biased region" description="Polar residues" evidence="1">
    <location>
        <begin position="455"/>
        <end position="472"/>
    </location>
</feature>
<dbReference type="Proteomes" id="UP000799424">
    <property type="component" value="Unassembled WGS sequence"/>
</dbReference>
<dbReference type="EMBL" id="MU006226">
    <property type="protein sequence ID" value="KAF2826441.1"/>
    <property type="molecule type" value="Genomic_DNA"/>
</dbReference>
<dbReference type="Pfam" id="PF11204">
    <property type="entry name" value="DUF2985"/>
    <property type="match status" value="1"/>
</dbReference>
<feature type="transmembrane region" description="Helical" evidence="2">
    <location>
        <begin position="409"/>
        <end position="428"/>
    </location>
</feature>
<evidence type="ECO:0000313" key="4">
    <source>
        <dbReference type="Proteomes" id="UP000799424"/>
    </source>
</evidence>
<feature type="compositionally biased region" description="Low complexity" evidence="1">
    <location>
        <begin position="41"/>
        <end position="52"/>
    </location>
</feature>
<feature type="region of interest" description="Disordered" evidence="1">
    <location>
        <begin position="341"/>
        <end position="363"/>
    </location>
</feature>
<dbReference type="InterPro" id="IPR021369">
    <property type="entry name" value="DUF2985"/>
</dbReference>
<organism evidence="3 4">
    <name type="scientific">Ophiobolus disseminans</name>
    <dbReference type="NCBI Taxonomy" id="1469910"/>
    <lineage>
        <taxon>Eukaryota</taxon>
        <taxon>Fungi</taxon>
        <taxon>Dikarya</taxon>
        <taxon>Ascomycota</taxon>
        <taxon>Pezizomycotina</taxon>
        <taxon>Dothideomycetes</taxon>
        <taxon>Pleosporomycetidae</taxon>
        <taxon>Pleosporales</taxon>
        <taxon>Pleosporineae</taxon>
        <taxon>Phaeosphaeriaceae</taxon>
        <taxon>Ophiobolus</taxon>
    </lineage>
</organism>
<dbReference type="PANTHER" id="PTHR35872:SF1">
    <property type="entry name" value="ALPHA-L-RHAMNOSIDASE C"/>
    <property type="match status" value="1"/>
</dbReference>
<evidence type="ECO:0000313" key="3">
    <source>
        <dbReference type="EMBL" id="KAF2826441.1"/>
    </source>
</evidence>